<keyword evidence="7" id="KW-0969">Cilium</keyword>
<evidence type="ECO:0000256" key="1">
    <source>
        <dbReference type="ARBA" id="ARBA00004117"/>
    </source>
</evidence>
<dbReference type="EMBL" id="JAFITO010000068">
    <property type="protein sequence ID" value="MBN4068870.1"/>
    <property type="molecule type" value="Genomic_DNA"/>
</dbReference>
<dbReference type="PANTHER" id="PTHR30435">
    <property type="entry name" value="FLAGELLAR PROTEIN"/>
    <property type="match status" value="1"/>
</dbReference>
<dbReference type="InterPro" id="IPR010930">
    <property type="entry name" value="Flg_bb/hook_C_dom"/>
</dbReference>
<evidence type="ECO:0000313" key="7">
    <source>
        <dbReference type="EMBL" id="MBN4068870.1"/>
    </source>
</evidence>
<dbReference type="Proteomes" id="UP000717534">
    <property type="component" value="Unassembled WGS sequence"/>
</dbReference>
<sequence length="118" mass="12319">MIPAINSASSGLQAFGTKIHSNANNIANVSSEGYKKSRVTLSSQAPQGVSASVETIDSPGSMSLDNTNDGNNTLVELSNVDLAEELPDSQANASFYQANLKTLQTADEMTATLLNIKA</sequence>
<feature type="domain" description="Flagellar basal body rod protein N-terminal" evidence="5">
    <location>
        <begin position="5"/>
        <end position="35"/>
    </location>
</feature>
<keyword evidence="8" id="KW-1185">Reference proteome</keyword>
<comment type="similarity">
    <text evidence="2">Belongs to the flagella basal body rod proteins family.</text>
</comment>
<comment type="subcellular location">
    <subcellularLocation>
        <location evidence="1">Bacterial flagellum basal body</location>
    </subcellularLocation>
</comment>
<keyword evidence="3" id="KW-0975">Bacterial flagellum</keyword>
<evidence type="ECO:0000259" key="5">
    <source>
        <dbReference type="Pfam" id="PF00460"/>
    </source>
</evidence>
<organism evidence="7 8">
    <name type="scientific">Desulfotalea psychrophila</name>
    <dbReference type="NCBI Taxonomy" id="84980"/>
    <lineage>
        <taxon>Bacteria</taxon>
        <taxon>Pseudomonadati</taxon>
        <taxon>Thermodesulfobacteriota</taxon>
        <taxon>Desulfobulbia</taxon>
        <taxon>Desulfobulbales</taxon>
        <taxon>Desulfocapsaceae</taxon>
        <taxon>Desulfotalea</taxon>
    </lineage>
</organism>
<dbReference type="InterPro" id="IPR001444">
    <property type="entry name" value="Flag_bb_rod_N"/>
</dbReference>
<evidence type="ECO:0000256" key="4">
    <source>
        <dbReference type="SAM" id="MobiDB-lite"/>
    </source>
</evidence>
<evidence type="ECO:0000259" key="6">
    <source>
        <dbReference type="Pfam" id="PF06429"/>
    </source>
</evidence>
<keyword evidence="7" id="KW-0282">Flagellum</keyword>
<feature type="region of interest" description="Disordered" evidence="4">
    <location>
        <begin position="35"/>
        <end position="71"/>
    </location>
</feature>
<protein>
    <submittedName>
        <fullName evidence="7">Flagellar biosynthesis protein FlgC</fullName>
    </submittedName>
</protein>
<accession>A0ABS3AUT1</accession>
<dbReference type="Pfam" id="PF00460">
    <property type="entry name" value="Flg_bb_rod"/>
    <property type="match status" value="1"/>
</dbReference>
<proteinExistence type="inferred from homology"/>
<keyword evidence="7" id="KW-0966">Cell projection</keyword>
<dbReference type="Pfam" id="PF06429">
    <property type="entry name" value="Flg_bbr_C"/>
    <property type="match status" value="1"/>
</dbReference>
<name>A0ABS3AUT1_9BACT</name>
<reference evidence="7 8" key="1">
    <citation type="submission" date="2021-02" db="EMBL/GenBank/DDBJ databases">
        <title>Activity-based single-cell genomes from oceanic crustal fluid captures similar information to metagenomic and metatranscriptomic surveys with orders of magnitude less sampling.</title>
        <authorList>
            <person name="D'Angelo T.S."/>
            <person name="Orcutt B.N."/>
        </authorList>
    </citation>
    <scope>NUCLEOTIDE SEQUENCE [LARGE SCALE GENOMIC DNA]</scope>
    <source>
        <strain evidence="7">AH-315-G02</strain>
    </source>
</reference>
<feature type="compositionally biased region" description="Polar residues" evidence="4">
    <location>
        <begin position="39"/>
        <end position="71"/>
    </location>
</feature>
<feature type="domain" description="Flagellar basal-body/hook protein C-terminal" evidence="6">
    <location>
        <begin position="75"/>
        <end position="116"/>
    </location>
</feature>
<gene>
    <name evidence="7" type="ORF">JYU06_05065</name>
</gene>
<evidence type="ECO:0000256" key="3">
    <source>
        <dbReference type="ARBA" id="ARBA00023143"/>
    </source>
</evidence>
<evidence type="ECO:0000256" key="2">
    <source>
        <dbReference type="ARBA" id="ARBA00009677"/>
    </source>
</evidence>
<dbReference type="PANTHER" id="PTHR30435:SF19">
    <property type="entry name" value="FLAGELLAR BASAL-BODY ROD PROTEIN FLGG"/>
    <property type="match status" value="1"/>
</dbReference>
<comment type="caution">
    <text evidence="7">The sequence shown here is derived from an EMBL/GenBank/DDBJ whole genome shotgun (WGS) entry which is preliminary data.</text>
</comment>
<evidence type="ECO:0000313" key="8">
    <source>
        <dbReference type="Proteomes" id="UP000717534"/>
    </source>
</evidence>